<dbReference type="Gene3D" id="3.40.50.300">
    <property type="entry name" value="P-loop containing nucleotide triphosphate hydrolases"/>
    <property type="match status" value="1"/>
</dbReference>
<evidence type="ECO:0000256" key="4">
    <source>
        <dbReference type="ARBA" id="ARBA00022967"/>
    </source>
</evidence>
<dbReference type="SMART" id="SM00382">
    <property type="entry name" value="AAA"/>
    <property type="match status" value="1"/>
</dbReference>
<reference evidence="7" key="1">
    <citation type="submission" date="2008-06" db="EMBL/GenBank/DDBJ databases">
        <title>Complete sequence of Chlorobaculum parvum NCIB 8327.</title>
        <authorList>
            <consortium name="US DOE Joint Genome Institute"/>
            <person name="Lucas S."/>
            <person name="Copeland A."/>
            <person name="Lapidus A."/>
            <person name="Glavina del Rio T."/>
            <person name="Dalin E."/>
            <person name="Tice H."/>
            <person name="Bruce D."/>
            <person name="Goodwin L."/>
            <person name="Pitluck S."/>
            <person name="Schmutz J."/>
            <person name="Larimer F."/>
            <person name="Land M."/>
            <person name="Hauser L."/>
            <person name="Kyrpides N."/>
            <person name="Mikhailova N."/>
            <person name="Zhao F."/>
            <person name="Li T."/>
            <person name="Liu Z."/>
            <person name="Overmann J."/>
            <person name="Bryant D.A."/>
            <person name="Richardson P."/>
        </authorList>
    </citation>
    <scope>NUCLEOTIDE SEQUENCE [LARGE SCALE GENOMIC DNA]</scope>
    <source>
        <strain evidence="7">NCIB 8327</strain>
    </source>
</reference>
<dbReference type="InterPro" id="IPR027417">
    <property type="entry name" value="P-loop_NTPase"/>
</dbReference>
<dbReference type="GO" id="GO:0016887">
    <property type="term" value="F:ATP hydrolysis activity"/>
    <property type="evidence" value="ECO:0007669"/>
    <property type="project" value="InterPro"/>
</dbReference>
<dbReference type="PANTHER" id="PTHR42794:SF1">
    <property type="entry name" value="HEMIN IMPORT ATP-BINDING PROTEIN HMUV"/>
    <property type="match status" value="1"/>
</dbReference>
<evidence type="ECO:0000256" key="2">
    <source>
        <dbReference type="ARBA" id="ARBA00022741"/>
    </source>
</evidence>
<sequence length="429" mass="46569">MPGMTELGAPALAFRGVTAGYKGRTVLHGVDFGIAEGEFVSLIGPNGSGKSTLLKTATGLLKASEGKVEVFGREVSSLKPRERASLIGVVPQKLDSPMAFTVGEIVMLGRNLRGRWTGLEGRDYDSVEKAMIYTNVFDMKERRFNELSAGEQQRTALAMALAQEPRIIMLDESIAHLDINHSQEVLRILMNINREEKITVLLVSHDLNLAAQVAGRLMLVQHGRLVKNGSPEEVMKSDLLSRVYDCELRVRRDPFSGNPVVSGALDELLRRPAVRKRLHVICGGGSGIELFRRLSIEGFEVTSGVLNRLDSDAEAARALDIPCVLEQPFSAVGSEAFRQAAAMVSQADGVVIGPVPIGPGNLVNLRLAAEALDAGKPVWIASGLDKRDYTPGKEAAEMSSRLRNAGATEWKGIQELTALLNRAWPESQR</sequence>
<dbReference type="PROSITE" id="PS50893">
    <property type="entry name" value="ABC_TRANSPORTER_2"/>
    <property type="match status" value="1"/>
</dbReference>
<dbReference type="OrthoDB" id="9787851at2"/>
<gene>
    <name evidence="7" type="ordered locus">Cpar_1176</name>
</gene>
<evidence type="ECO:0000256" key="5">
    <source>
        <dbReference type="ARBA" id="ARBA00037066"/>
    </source>
</evidence>
<organism evidence="7 8">
    <name type="scientific">Chlorobaculum parvum (strain DSM 263 / NCIMB 8327)</name>
    <name type="common">Chlorobium vibrioforme subsp. thiosulfatophilum</name>
    <dbReference type="NCBI Taxonomy" id="517417"/>
    <lineage>
        <taxon>Bacteria</taxon>
        <taxon>Pseudomonadati</taxon>
        <taxon>Chlorobiota</taxon>
        <taxon>Chlorobiia</taxon>
        <taxon>Chlorobiales</taxon>
        <taxon>Chlorobiaceae</taxon>
        <taxon>Chlorobaculum</taxon>
    </lineage>
</organism>
<dbReference type="EMBL" id="CP001099">
    <property type="protein sequence ID" value="ACF11582.1"/>
    <property type="molecule type" value="Genomic_DNA"/>
</dbReference>
<dbReference type="InterPro" id="IPR003439">
    <property type="entry name" value="ABC_transporter-like_ATP-bd"/>
</dbReference>
<evidence type="ECO:0000313" key="7">
    <source>
        <dbReference type="EMBL" id="ACF11582.1"/>
    </source>
</evidence>
<dbReference type="Pfam" id="PF00005">
    <property type="entry name" value="ABC_tran"/>
    <property type="match status" value="1"/>
</dbReference>
<dbReference type="RefSeq" id="WP_012502415.1">
    <property type="nucleotide sequence ID" value="NC_011027.1"/>
</dbReference>
<name>B3QNS9_CHLP8</name>
<keyword evidence="1" id="KW-0813">Transport</keyword>
<dbReference type="InterPro" id="IPR003593">
    <property type="entry name" value="AAA+_ATPase"/>
</dbReference>
<evidence type="ECO:0000256" key="3">
    <source>
        <dbReference type="ARBA" id="ARBA00022840"/>
    </source>
</evidence>
<dbReference type="STRING" id="517417.Cpar_1176"/>
<protein>
    <submittedName>
        <fullName evidence="7">ABC transporter related</fullName>
    </submittedName>
</protein>
<accession>B3QNS9</accession>
<dbReference type="SUPFAM" id="SSF52540">
    <property type="entry name" value="P-loop containing nucleoside triphosphate hydrolases"/>
    <property type="match status" value="1"/>
</dbReference>
<evidence type="ECO:0000256" key="1">
    <source>
        <dbReference type="ARBA" id="ARBA00022448"/>
    </source>
</evidence>
<dbReference type="Proteomes" id="UP000008811">
    <property type="component" value="Chromosome"/>
</dbReference>
<keyword evidence="3" id="KW-0067">ATP-binding</keyword>
<keyword evidence="2" id="KW-0547">Nucleotide-binding</keyword>
<dbReference type="PANTHER" id="PTHR42794">
    <property type="entry name" value="HEMIN IMPORT ATP-BINDING PROTEIN HMUV"/>
    <property type="match status" value="1"/>
</dbReference>
<dbReference type="HOGENOM" id="CLU_000604_0_0_10"/>
<dbReference type="AlphaFoldDB" id="B3QNS9"/>
<keyword evidence="4" id="KW-1278">Translocase</keyword>
<dbReference type="CDD" id="cd03214">
    <property type="entry name" value="ABC_Iron-Siderophores_B12_Hemin"/>
    <property type="match status" value="1"/>
</dbReference>
<dbReference type="KEGG" id="cpc:Cpar_1176"/>
<dbReference type="FunFam" id="3.40.50.300:FF:000134">
    <property type="entry name" value="Iron-enterobactin ABC transporter ATP-binding protein"/>
    <property type="match status" value="1"/>
</dbReference>
<keyword evidence="8" id="KW-1185">Reference proteome</keyword>
<evidence type="ECO:0000259" key="6">
    <source>
        <dbReference type="PROSITE" id="PS50893"/>
    </source>
</evidence>
<evidence type="ECO:0000313" key="8">
    <source>
        <dbReference type="Proteomes" id="UP000008811"/>
    </source>
</evidence>
<comment type="function">
    <text evidence="5">Part of the ABC transporter complex HmuTUV involved in hemin import. Responsible for energy coupling to the transport system.</text>
</comment>
<dbReference type="GO" id="GO:0005524">
    <property type="term" value="F:ATP binding"/>
    <property type="evidence" value="ECO:0007669"/>
    <property type="project" value="UniProtKB-KW"/>
</dbReference>
<feature type="domain" description="ABC transporter" evidence="6">
    <location>
        <begin position="12"/>
        <end position="247"/>
    </location>
</feature>
<dbReference type="eggNOG" id="COG1120">
    <property type="taxonomic scope" value="Bacteria"/>
</dbReference>
<proteinExistence type="predicted"/>